<name>A0A963YPI2_9PROT</name>
<feature type="domain" description="PAS" evidence="7">
    <location>
        <begin position="200"/>
        <end position="253"/>
    </location>
</feature>
<reference evidence="9" key="2">
    <citation type="submission" date="2021-01" db="EMBL/GenBank/DDBJ databases">
        <authorList>
            <person name="Mieszkin S."/>
            <person name="Pouder E."/>
            <person name="Alain K."/>
        </authorList>
    </citation>
    <scope>NUCLEOTIDE SEQUENCE</scope>
    <source>
        <strain evidence="9">HW T2.11</strain>
    </source>
</reference>
<evidence type="ECO:0000256" key="4">
    <source>
        <dbReference type="PROSITE-ProRule" id="PRU00169"/>
    </source>
</evidence>
<dbReference type="InterPro" id="IPR005467">
    <property type="entry name" value="His_kinase_dom"/>
</dbReference>
<comment type="caution">
    <text evidence="9">The sequence shown here is derived from an EMBL/GenBank/DDBJ whole genome shotgun (WGS) entry which is preliminary data.</text>
</comment>
<dbReference type="NCBIfam" id="TIGR00229">
    <property type="entry name" value="sensory_box"/>
    <property type="match status" value="1"/>
</dbReference>
<dbReference type="Proteomes" id="UP000708298">
    <property type="component" value="Unassembled WGS sequence"/>
</dbReference>
<dbReference type="EMBL" id="JAESVB010000001">
    <property type="protein sequence ID" value="MCB8874371.1"/>
    <property type="molecule type" value="Genomic_DNA"/>
</dbReference>
<dbReference type="PROSITE" id="PS50112">
    <property type="entry name" value="PAS"/>
    <property type="match status" value="1"/>
</dbReference>
<dbReference type="CDD" id="cd00082">
    <property type="entry name" value="HisKA"/>
    <property type="match status" value="1"/>
</dbReference>
<dbReference type="RefSeq" id="WP_227320009.1">
    <property type="nucleotide sequence ID" value="NZ_JAESVB010000001.1"/>
</dbReference>
<evidence type="ECO:0000313" key="10">
    <source>
        <dbReference type="Proteomes" id="UP000708298"/>
    </source>
</evidence>
<dbReference type="InterPro" id="IPR013656">
    <property type="entry name" value="PAS_4"/>
</dbReference>
<dbReference type="InterPro" id="IPR004358">
    <property type="entry name" value="Sig_transdc_His_kin-like_C"/>
</dbReference>
<dbReference type="Gene3D" id="3.30.565.10">
    <property type="entry name" value="Histidine kinase-like ATPase, C-terminal domain"/>
    <property type="match status" value="1"/>
</dbReference>
<feature type="domain" description="PAC" evidence="8">
    <location>
        <begin position="381"/>
        <end position="433"/>
    </location>
</feature>
<gene>
    <name evidence="9" type="ORF">ASILVAE211_04180</name>
</gene>
<dbReference type="Pfam" id="PF00512">
    <property type="entry name" value="HisKA"/>
    <property type="match status" value="1"/>
</dbReference>
<evidence type="ECO:0000259" key="6">
    <source>
        <dbReference type="PROSITE" id="PS50110"/>
    </source>
</evidence>
<dbReference type="AlphaFoldDB" id="A0A963YPI2"/>
<dbReference type="InterPro" id="IPR036097">
    <property type="entry name" value="HisK_dim/P_sf"/>
</dbReference>
<dbReference type="InterPro" id="IPR035965">
    <property type="entry name" value="PAS-like_dom_sf"/>
</dbReference>
<keyword evidence="10" id="KW-1185">Reference proteome</keyword>
<dbReference type="SMART" id="SM00086">
    <property type="entry name" value="PAC"/>
    <property type="match status" value="2"/>
</dbReference>
<dbReference type="SUPFAM" id="SSF55785">
    <property type="entry name" value="PYP-like sensor domain (PAS domain)"/>
    <property type="match status" value="2"/>
</dbReference>
<dbReference type="PANTHER" id="PTHR43065">
    <property type="entry name" value="SENSOR HISTIDINE KINASE"/>
    <property type="match status" value="1"/>
</dbReference>
<feature type="domain" description="Response regulatory" evidence="6">
    <location>
        <begin position="689"/>
        <end position="802"/>
    </location>
</feature>
<dbReference type="Gene3D" id="3.40.50.2300">
    <property type="match status" value="1"/>
</dbReference>
<dbReference type="CDD" id="cd00130">
    <property type="entry name" value="PAS"/>
    <property type="match status" value="2"/>
</dbReference>
<dbReference type="PROSITE" id="PS50110">
    <property type="entry name" value="RESPONSE_REGULATORY"/>
    <property type="match status" value="1"/>
</dbReference>
<accession>A0A963YPI2</accession>
<dbReference type="PANTHER" id="PTHR43065:SF49">
    <property type="entry name" value="HISTIDINE KINASE"/>
    <property type="match status" value="1"/>
</dbReference>
<dbReference type="Gene3D" id="2.10.70.100">
    <property type="match status" value="1"/>
</dbReference>
<dbReference type="InterPro" id="IPR001789">
    <property type="entry name" value="Sig_transdc_resp-reg_receiver"/>
</dbReference>
<dbReference type="Pfam" id="PF02518">
    <property type="entry name" value="HATPase_c"/>
    <property type="match status" value="1"/>
</dbReference>
<protein>
    <recommendedName>
        <fullName evidence="2">histidine kinase</fullName>
        <ecNumber evidence="2">2.7.13.3</ecNumber>
    </recommendedName>
</protein>
<dbReference type="SMART" id="SM00387">
    <property type="entry name" value="HATPase_c"/>
    <property type="match status" value="1"/>
</dbReference>
<dbReference type="InterPro" id="IPR036890">
    <property type="entry name" value="HATPase_C_sf"/>
</dbReference>
<organism evidence="9 10">
    <name type="scientific">Acidisoma silvae</name>
    <dbReference type="NCBI Taxonomy" id="2802396"/>
    <lineage>
        <taxon>Bacteria</taxon>
        <taxon>Pseudomonadati</taxon>
        <taxon>Pseudomonadota</taxon>
        <taxon>Alphaproteobacteria</taxon>
        <taxon>Acetobacterales</taxon>
        <taxon>Acidocellaceae</taxon>
        <taxon>Acidisoma</taxon>
    </lineage>
</organism>
<dbReference type="PROSITE" id="PS50109">
    <property type="entry name" value="HIS_KIN"/>
    <property type="match status" value="1"/>
</dbReference>
<dbReference type="SMART" id="SM00388">
    <property type="entry name" value="HisKA"/>
    <property type="match status" value="1"/>
</dbReference>
<dbReference type="InterPro" id="IPR000700">
    <property type="entry name" value="PAS-assoc_C"/>
</dbReference>
<evidence type="ECO:0000259" key="8">
    <source>
        <dbReference type="PROSITE" id="PS50113"/>
    </source>
</evidence>
<dbReference type="SUPFAM" id="SSF47384">
    <property type="entry name" value="Homodimeric domain of signal transducing histidine kinase"/>
    <property type="match status" value="1"/>
</dbReference>
<feature type="domain" description="Histidine kinase" evidence="5">
    <location>
        <begin position="446"/>
        <end position="667"/>
    </location>
</feature>
<dbReference type="GO" id="GO:0000155">
    <property type="term" value="F:phosphorelay sensor kinase activity"/>
    <property type="evidence" value="ECO:0007669"/>
    <property type="project" value="InterPro"/>
</dbReference>
<reference evidence="9" key="1">
    <citation type="journal article" date="2021" name="Microorganisms">
        <title>Acidisoma silvae sp. nov. and Acidisomacellulosilytica sp. nov., Two Acidophilic Bacteria Isolated from Decaying Wood, Hydrolyzing Cellulose and Producing Poly-3-hydroxybutyrate.</title>
        <authorList>
            <person name="Mieszkin S."/>
            <person name="Pouder E."/>
            <person name="Uroz S."/>
            <person name="Simon-Colin C."/>
            <person name="Alain K."/>
        </authorList>
    </citation>
    <scope>NUCLEOTIDE SEQUENCE</scope>
    <source>
        <strain evidence="9">HW T2.11</strain>
    </source>
</reference>
<evidence type="ECO:0000313" key="9">
    <source>
        <dbReference type="EMBL" id="MCB8874371.1"/>
    </source>
</evidence>
<dbReference type="InterPro" id="IPR011006">
    <property type="entry name" value="CheY-like_superfamily"/>
</dbReference>
<feature type="modified residue" description="4-aspartylphosphate" evidence="4">
    <location>
        <position position="740"/>
    </location>
</feature>
<dbReference type="InterPro" id="IPR000014">
    <property type="entry name" value="PAS"/>
</dbReference>
<dbReference type="EC" id="2.7.13.3" evidence="2"/>
<dbReference type="SUPFAM" id="SSF52172">
    <property type="entry name" value="CheY-like"/>
    <property type="match status" value="1"/>
</dbReference>
<keyword evidence="3 4" id="KW-0597">Phosphoprotein</keyword>
<dbReference type="Gene3D" id="3.30.450.20">
    <property type="entry name" value="PAS domain"/>
    <property type="match status" value="3"/>
</dbReference>
<dbReference type="InterPro" id="IPR003594">
    <property type="entry name" value="HATPase_dom"/>
</dbReference>
<evidence type="ECO:0000256" key="1">
    <source>
        <dbReference type="ARBA" id="ARBA00000085"/>
    </source>
</evidence>
<dbReference type="SUPFAM" id="SSF55874">
    <property type="entry name" value="ATPase domain of HSP90 chaperone/DNA topoisomerase II/histidine kinase"/>
    <property type="match status" value="1"/>
</dbReference>
<dbReference type="Pfam" id="PF08448">
    <property type="entry name" value="PAS_4"/>
    <property type="match status" value="1"/>
</dbReference>
<evidence type="ECO:0000259" key="7">
    <source>
        <dbReference type="PROSITE" id="PS50112"/>
    </source>
</evidence>
<dbReference type="Pfam" id="PF08447">
    <property type="entry name" value="PAS_3"/>
    <property type="match status" value="1"/>
</dbReference>
<dbReference type="PROSITE" id="PS50113">
    <property type="entry name" value="PAC"/>
    <property type="match status" value="1"/>
</dbReference>
<dbReference type="SMART" id="SM00091">
    <property type="entry name" value="PAS"/>
    <property type="match status" value="2"/>
</dbReference>
<dbReference type="InterPro" id="IPR001610">
    <property type="entry name" value="PAC"/>
</dbReference>
<dbReference type="Gene3D" id="1.10.287.130">
    <property type="match status" value="1"/>
</dbReference>
<dbReference type="Pfam" id="PF00072">
    <property type="entry name" value="Response_reg"/>
    <property type="match status" value="1"/>
</dbReference>
<dbReference type="InterPro" id="IPR013655">
    <property type="entry name" value="PAS_fold_3"/>
</dbReference>
<evidence type="ECO:0000256" key="3">
    <source>
        <dbReference type="ARBA" id="ARBA00022553"/>
    </source>
</evidence>
<dbReference type="PRINTS" id="PR00344">
    <property type="entry name" value="BCTRLSENSOR"/>
</dbReference>
<sequence>MSDISSFPIGGGAMGAMIRSHDWVSSPFGEPRTWSQSLRTAVSLMLDSIGPTWLAWGPDLTLLYNDSYAPMLGGKHPQAFAARLTDVWAEIWPDVGPLVDQALAGKPIMTRDLPLHVDRGAGIELAYFTFSYTPLRDDLGMVAGLFCSVLETTAGVTADQRRDVAAHALQSANRSLEREVAGHVRDQSQLWHVSQDLFCIADRKGKVLSVNPAWSKTLGFGESDLVGRTLEWLEHPDDRDQTRKALRQLLRGRVPQAFENRYRNSSGDYRIFSWTGIRSGERLFCSARDVTEERAREATLSDAQDFARLALAAVGGVGVWTYDAASDQFSYDAAIAEVYGLDPARGPGGIPRTEFLANVHPDDRKALATTMAGGLTRAGDLELEYRLCHPDGSVRWVLSRGHTYHDDQGRPIRRTGVGVETTNQRQMEEVLRQSQKLEAIGQLTGGVAHDFNNLLTVIKTSVDLLKRPNLPEERRGRYVDAIADTADRAARLTSQLLAFARRQALKPEVFSASDGVQAISDMMRTLIGSRVSFVTELPAHGCFVNADPTQFDTALVNIAANARDAMDGDGKITLAVQAVDEKPAIRSHAAVSGAFVAISLSDTGSGIEADKLERIFEPFFTTKEIGKGTGLGLSQVFGFAKQSGGEVTVTSEVGVGTTFTLYLPRVAAPTGKTKSLTQSDGLPSDHNTCVLLVEDNADVGGFATQALVEIGYLPILAVNAEEALMELSKNSKRFHVVFSDVVMPGMSGIELAQEIRRLYPDLPVVLTSGYSHVLAQHGSHGFPLIHKPYSIDHLSRTLAEAVGD</sequence>
<proteinExistence type="predicted"/>
<evidence type="ECO:0000256" key="2">
    <source>
        <dbReference type="ARBA" id="ARBA00012438"/>
    </source>
</evidence>
<comment type="catalytic activity">
    <reaction evidence="1">
        <text>ATP + protein L-histidine = ADP + protein N-phospho-L-histidine.</text>
        <dbReference type="EC" id="2.7.13.3"/>
    </reaction>
</comment>
<evidence type="ECO:0000259" key="5">
    <source>
        <dbReference type="PROSITE" id="PS50109"/>
    </source>
</evidence>
<dbReference type="SMART" id="SM00448">
    <property type="entry name" value="REC"/>
    <property type="match status" value="1"/>
</dbReference>
<dbReference type="InterPro" id="IPR003661">
    <property type="entry name" value="HisK_dim/P_dom"/>
</dbReference>